<gene>
    <name evidence="2" type="ORF">SARC_02179</name>
</gene>
<dbReference type="RefSeq" id="XP_014159560.1">
    <property type="nucleotide sequence ID" value="XM_014304085.1"/>
</dbReference>
<accession>A0A0L0GBN9</accession>
<dbReference type="EMBL" id="KQ241691">
    <property type="protein sequence ID" value="KNC85658.1"/>
    <property type="molecule type" value="Genomic_DNA"/>
</dbReference>
<dbReference type="GeneID" id="25902683"/>
<name>A0A0L0GBN9_9EUKA</name>
<protein>
    <submittedName>
        <fullName evidence="2">Uncharacterized protein</fullName>
    </submittedName>
</protein>
<sequence>MILSPDSGMDTEHPCYQDLLTRFESMSEAHEGAVYDLMIRCGLSAFLKAGMSVMLTEEDKQTSWDETMVQAAASMETRVKMIVLNSIPPHLRETFRAVYQMGGIARAAQLLRDMNEDEATSGKGMPPMEPFNARTIHSKPSRIV</sequence>
<evidence type="ECO:0000256" key="1">
    <source>
        <dbReference type="SAM" id="MobiDB-lite"/>
    </source>
</evidence>
<organism evidence="2 3">
    <name type="scientific">Sphaeroforma arctica JP610</name>
    <dbReference type="NCBI Taxonomy" id="667725"/>
    <lineage>
        <taxon>Eukaryota</taxon>
        <taxon>Ichthyosporea</taxon>
        <taxon>Ichthyophonida</taxon>
        <taxon>Sphaeroforma</taxon>
    </lineage>
</organism>
<evidence type="ECO:0000313" key="3">
    <source>
        <dbReference type="Proteomes" id="UP000054560"/>
    </source>
</evidence>
<dbReference type="AlphaFoldDB" id="A0A0L0GBN9"/>
<evidence type="ECO:0000313" key="2">
    <source>
        <dbReference type="EMBL" id="KNC85658.1"/>
    </source>
</evidence>
<keyword evidence="3" id="KW-1185">Reference proteome</keyword>
<reference evidence="2 3" key="1">
    <citation type="submission" date="2011-02" db="EMBL/GenBank/DDBJ databases">
        <title>The Genome Sequence of Sphaeroforma arctica JP610.</title>
        <authorList>
            <consortium name="The Broad Institute Genome Sequencing Platform"/>
            <person name="Russ C."/>
            <person name="Cuomo C."/>
            <person name="Young S.K."/>
            <person name="Zeng Q."/>
            <person name="Gargeya S."/>
            <person name="Alvarado L."/>
            <person name="Berlin A."/>
            <person name="Chapman S.B."/>
            <person name="Chen Z."/>
            <person name="Freedman E."/>
            <person name="Gellesch M."/>
            <person name="Goldberg J."/>
            <person name="Griggs A."/>
            <person name="Gujja S."/>
            <person name="Heilman E."/>
            <person name="Heiman D."/>
            <person name="Howarth C."/>
            <person name="Mehta T."/>
            <person name="Neiman D."/>
            <person name="Pearson M."/>
            <person name="Roberts A."/>
            <person name="Saif S."/>
            <person name="Shea T."/>
            <person name="Shenoy N."/>
            <person name="Sisk P."/>
            <person name="Stolte C."/>
            <person name="Sykes S."/>
            <person name="White J."/>
            <person name="Yandava C."/>
            <person name="Burger G."/>
            <person name="Gray M.W."/>
            <person name="Holland P.W.H."/>
            <person name="King N."/>
            <person name="Lang F.B.F."/>
            <person name="Roger A.J."/>
            <person name="Ruiz-Trillo I."/>
            <person name="Haas B."/>
            <person name="Nusbaum C."/>
            <person name="Birren B."/>
        </authorList>
    </citation>
    <scope>NUCLEOTIDE SEQUENCE [LARGE SCALE GENOMIC DNA]</scope>
    <source>
        <strain evidence="2 3">JP610</strain>
    </source>
</reference>
<proteinExistence type="predicted"/>
<dbReference type="Proteomes" id="UP000054560">
    <property type="component" value="Unassembled WGS sequence"/>
</dbReference>
<feature type="region of interest" description="Disordered" evidence="1">
    <location>
        <begin position="116"/>
        <end position="144"/>
    </location>
</feature>